<dbReference type="AlphaFoldDB" id="A0A4D4JCL3"/>
<sequence>MHRKIARALATAVLAGAVPTLAACSSSAAAGGHPQSHGQSSARSHGHEHGAAALPASEPLPPTAPNVANPVDATTFRQAPCTALSPEQLHEFGVAAIGRQTTRGQYLDCLWRDHDGPSRMFLMVTFYQGGGLQDIYGHQDNYGYLHALPAIEGFPAVDAVPEDWRHHGFCGTAVGLADDMFVDVQVALAGGANPAPDHDDPCGRSQKVATAVVRNIKGGGTVS</sequence>
<protein>
    <recommendedName>
        <fullName evidence="5">DUF3558 domain-containing protein</fullName>
    </recommendedName>
</protein>
<dbReference type="Pfam" id="PF12079">
    <property type="entry name" value="DUF3558"/>
    <property type="match status" value="1"/>
</dbReference>
<evidence type="ECO:0000313" key="3">
    <source>
        <dbReference type="EMBL" id="GDY32398.1"/>
    </source>
</evidence>
<accession>A0A4D4JCL3</accession>
<keyword evidence="2" id="KW-0732">Signal</keyword>
<evidence type="ECO:0000256" key="2">
    <source>
        <dbReference type="SAM" id="SignalP"/>
    </source>
</evidence>
<keyword evidence="4" id="KW-1185">Reference proteome</keyword>
<comment type="caution">
    <text evidence="3">The sequence shown here is derived from an EMBL/GenBank/DDBJ whole genome shotgun (WGS) entry which is preliminary data.</text>
</comment>
<feature type="chain" id="PRO_5038742295" description="DUF3558 domain-containing protein" evidence="2">
    <location>
        <begin position="23"/>
        <end position="223"/>
    </location>
</feature>
<evidence type="ECO:0000256" key="1">
    <source>
        <dbReference type="SAM" id="MobiDB-lite"/>
    </source>
</evidence>
<feature type="region of interest" description="Disordered" evidence="1">
    <location>
        <begin position="27"/>
        <end position="70"/>
    </location>
</feature>
<dbReference type="EMBL" id="BJFL01000024">
    <property type="protein sequence ID" value="GDY32398.1"/>
    <property type="molecule type" value="Genomic_DNA"/>
</dbReference>
<proteinExistence type="predicted"/>
<evidence type="ECO:0008006" key="5">
    <source>
        <dbReference type="Google" id="ProtNLM"/>
    </source>
</evidence>
<dbReference type="Proteomes" id="UP000298860">
    <property type="component" value="Unassembled WGS sequence"/>
</dbReference>
<evidence type="ECO:0000313" key="4">
    <source>
        <dbReference type="Proteomes" id="UP000298860"/>
    </source>
</evidence>
<gene>
    <name evidence="3" type="ORF">GTS_40310</name>
</gene>
<name>A0A4D4JCL3_9PSEU</name>
<organism evidence="3 4">
    <name type="scientific">Gandjariella thermophila</name>
    <dbReference type="NCBI Taxonomy" id="1931992"/>
    <lineage>
        <taxon>Bacteria</taxon>
        <taxon>Bacillati</taxon>
        <taxon>Actinomycetota</taxon>
        <taxon>Actinomycetes</taxon>
        <taxon>Pseudonocardiales</taxon>
        <taxon>Pseudonocardiaceae</taxon>
        <taxon>Gandjariella</taxon>
    </lineage>
</organism>
<feature type="signal peptide" evidence="2">
    <location>
        <begin position="1"/>
        <end position="22"/>
    </location>
</feature>
<dbReference type="InterPro" id="IPR024520">
    <property type="entry name" value="DUF3558"/>
</dbReference>
<dbReference type="RefSeq" id="WP_137815417.1">
    <property type="nucleotide sequence ID" value="NZ_BJFL01000024.1"/>
</dbReference>
<reference evidence="4" key="1">
    <citation type="submission" date="2019-04" db="EMBL/GenBank/DDBJ databases">
        <title>Draft genome sequence of Pseudonocardiaceae bacterium SL3-2-4.</title>
        <authorList>
            <person name="Ningsih F."/>
            <person name="Yokota A."/>
            <person name="Sakai Y."/>
            <person name="Nanatani K."/>
            <person name="Yabe S."/>
            <person name="Oetari A."/>
            <person name="Sjamsuridzal W."/>
        </authorList>
    </citation>
    <scope>NUCLEOTIDE SEQUENCE [LARGE SCALE GENOMIC DNA]</scope>
    <source>
        <strain evidence="4">SL3-2-4</strain>
    </source>
</reference>
<dbReference type="PROSITE" id="PS51257">
    <property type="entry name" value="PROKAR_LIPOPROTEIN"/>
    <property type="match status" value="1"/>
</dbReference>
<dbReference type="OrthoDB" id="3637277at2"/>